<feature type="transmembrane region" description="Helical" evidence="7">
    <location>
        <begin position="53"/>
        <end position="77"/>
    </location>
</feature>
<keyword evidence="5 7" id="KW-1133">Transmembrane helix</keyword>
<evidence type="ECO:0000259" key="8">
    <source>
        <dbReference type="PROSITE" id="PS50928"/>
    </source>
</evidence>
<reference evidence="9 10" key="1">
    <citation type="submission" date="2019-03" db="EMBL/GenBank/DDBJ databases">
        <title>Genomic Encyclopedia of Type Strains, Phase IV (KMG-IV): sequencing the most valuable type-strain genomes for metagenomic binning, comparative biology and taxonomic classification.</title>
        <authorList>
            <person name="Goeker M."/>
        </authorList>
    </citation>
    <scope>NUCLEOTIDE SEQUENCE [LARGE SCALE GENOMIC DNA]</scope>
    <source>
        <strain evidence="9 10">DSM 100433</strain>
    </source>
</reference>
<accession>A0A9X8UHJ2</accession>
<keyword evidence="2 7" id="KW-0813">Transport</keyword>
<keyword evidence="6 7" id="KW-0472">Membrane</keyword>
<protein>
    <submittedName>
        <fullName evidence="9">NitT/TauT family transport system permease protein</fullName>
    </submittedName>
</protein>
<dbReference type="PANTHER" id="PTHR30151">
    <property type="entry name" value="ALKANE SULFONATE ABC TRANSPORTER-RELATED, MEMBRANE SUBUNIT"/>
    <property type="match status" value="1"/>
</dbReference>
<evidence type="ECO:0000313" key="9">
    <source>
        <dbReference type="EMBL" id="TCL42382.1"/>
    </source>
</evidence>
<dbReference type="PANTHER" id="PTHR30151:SF0">
    <property type="entry name" value="ABC TRANSPORTER PERMEASE PROTEIN MJ0413-RELATED"/>
    <property type="match status" value="1"/>
</dbReference>
<evidence type="ECO:0000256" key="2">
    <source>
        <dbReference type="ARBA" id="ARBA00022448"/>
    </source>
</evidence>
<dbReference type="PROSITE" id="PS50928">
    <property type="entry name" value="ABC_TM1"/>
    <property type="match status" value="1"/>
</dbReference>
<keyword evidence="4 7" id="KW-0812">Transmembrane</keyword>
<gene>
    <name evidence="9" type="ORF">EDD78_1106</name>
</gene>
<sequence>MKKTRQFLLGFLCCNLLWLLLAAALRTRALPGPIAVYRALPQTLCGAGGHILFSLWRVGMGVSLALLAGGLTGIAMARLPALGRALDPVLYFAYPVPKSALLPVAMLLLGLGDGSKVMIIFLSVVFPVTVAARDAAKETDPALYALARSAGASRWQSFWQITLPALLPALLTSLRLGVGTALALLFLVEGYGTDRGIGYYILDCWSRIDYLGMYGGIVLISLVGALLFLGVDLLAQRLCRWKQA</sequence>
<organism evidence="9 10">
    <name type="scientific">Harryflintia acetispora</name>
    <dbReference type="NCBI Taxonomy" id="1849041"/>
    <lineage>
        <taxon>Bacteria</taxon>
        <taxon>Bacillati</taxon>
        <taxon>Bacillota</taxon>
        <taxon>Clostridia</taxon>
        <taxon>Eubacteriales</taxon>
        <taxon>Oscillospiraceae</taxon>
        <taxon>Harryflintia</taxon>
    </lineage>
</organism>
<dbReference type="InterPro" id="IPR000515">
    <property type="entry name" value="MetI-like"/>
</dbReference>
<comment type="similarity">
    <text evidence="7">Belongs to the binding-protein-dependent transport system permease family.</text>
</comment>
<dbReference type="EMBL" id="SLUK01000010">
    <property type="protein sequence ID" value="TCL42382.1"/>
    <property type="molecule type" value="Genomic_DNA"/>
</dbReference>
<dbReference type="CDD" id="cd06261">
    <property type="entry name" value="TM_PBP2"/>
    <property type="match status" value="1"/>
</dbReference>
<dbReference type="Proteomes" id="UP000294682">
    <property type="component" value="Unassembled WGS sequence"/>
</dbReference>
<feature type="transmembrane region" description="Helical" evidence="7">
    <location>
        <begin position="208"/>
        <end position="235"/>
    </location>
</feature>
<dbReference type="GO" id="GO:0055085">
    <property type="term" value="P:transmembrane transport"/>
    <property type="evidence" value="ECO:0007669"/>
    <property type="project" value="InterPro"/>
</dbReference>
<dbReference type="RefSeq" id="WP_132084938.1">
    <property type="nucleotide sequence ID" value="NZ_SLUK01000010.1"/>
</dbReference>
<dbReference type="Gene3D" id="1.10.3720.10">
    <property type="entry name" value="MetI-like"/>
    <property type="match status" value="1"/>
</dbReference>
<name>A0A9X8UHJ2_9FIRM</name>
<evidence type="ECO:0000313" key="10">
    <source>
        <dbReference type="Proteomes" id="UP000294682"/>
    </source>
</evidence>
<dbReference type="SUPFAM" id="SSF161098">
    <property type="entry name" value="MetI-like"/>
    <property type="match status" value="1"/>
</dbReference>
<keyword evidence="10" id="KW-1185">Reference proteome</keyword>
<feature type="transmembrane region" description="Helical" evidence="7">
    <location>
        <begin position="157"/>
        <end position="188"/>
    </location>
</feature>
<dbReference type="AlphaFoldDB" id="A0A9X8UHJ2"/>
<evidence type="ECO:0000256" key="4">
    <source>
        <dbReference type="ARBA" id="ARBA00022692"/>
    </source>
</evidence>
<dbReference type="GO" id="GO:0005886">
    <property type="term" value="C:plasma membrane"/>
    <property type="evidence" value="ECO:0007669"/>
    <property type="project" value="UniProtKB-SubCell"/>
</dbReference>
<feature type="domain" description="ABC transmembrane type-1" evidence="8">
    <location>
        <begin position="51"/>
        <end position="235"/>
    </location>
</feature>
<evidence type="ECO:0000256" key="1">
    <source>
        <dbReference type="ARBA" id="ARBA00004651"/>
    </source>
</evidence>
<keyword evidence="3" id="KW-1003">Cell membrane</keyword>
<evidence type="ECO:0000256" key="5">
    <source>
        <dbReference type="ARBA" id="ARBA00022989"/>
    </source>
</evidence>
<evidence type="ECO:0000256" key="3">
    <source>
        <dbReference type="ARBA" id="ARBA00022475"/>
    </source>
</evidence>
<dbReference type="InterPro" id="IPR035906">
    <property type="entry name" value="MetI-like_sf"/>
</dbReference>
<evidence type="ECO:0000256" key="7">
    <source>
        <dbReference type="RuleBase" id="RU363032"/>
    </source>
</evidence>
<comment type="subcellular location">
    <subcellularLocation>
        <location evidence="1 7">Cell membrane</location>
        <topology evidence="1 7">Multi-pass membrane protein</topology>
    </subcellularLocation>
</comment>
<evidence type="ECO:0000256" key="6">
    <source>
        <dbReference type="ARBA" id="ARBA00023136"/>
    </source>
</evidence>
<comment type="caution">
    <text evidence="9">The sequence shown here is derived from an EMBL/GenBank/DDBJ whole genome shotgun (WGS) entry which is preliminary data.</text>
</comment>
<dbReference type="Pfam" id="PF00528">
    <property type="entry name" value="BPD_transp_1"/>
    <property type="match status" value="1"/>
</dbReference>
<proteinExistence type="inferred from homology"/>